<feature type="domain" description="ABM" evidence="1">
    <location>
        <begin position="5"/>
        <end position="95"/>
    </location>
</feature>
<keyword evidence="2" id="KW-0503">Monooxygenase</keyword>
<dbReference type="SUPFAM" id="SSF54909">
    <property type="entry name" value="Dimeric alpha+beta barrel"/>
    <property type="match status" value="1"/>
</dbReference>
<evidence type="ECO:0000313" key="2">
    <source>
        <dbReference type="EMBL" id="BBW98836.1"/>
    </source>
</evidence>
<dbReference type="PANTHER" id="PTHR34474">
    <property type="entry name" value="SIGNAL TRANSDUCTION PROTEIN TRAP"/>
    <property type="match status" value="1"/>
</dbReference>
<sequence>MTAMYLVANEIRVKKGFASQLVKRFEERKGIEKAPGFVRLDILVNEQPNNYDEVRVCTMWETKDAFIGWTKSEAFRKAHDQRGKAPLDYVLGNQMYAYEVALTFGG</sequence>
<dbReference type="PROSITE" id="PS51725">
    <property type="entry name" value="ABM"/>
    <property type="match status" value="1"/>
</dbReference>
<keyword evidence="2" id="KW-0560">Oxidoreductase</keyword>
<dbReference type="GO" id="GO:0004497">
    <property type="term" value="F:monooxygenase activity"/>
    <property type="evidence" value="ECO:0007669"/>
    <property type="project" value="UniProtKB-KW"/>
</dbReference>
<organism evidence="2 3">
    <name type="scientific">Geobacillus subterraneus</name>
    <dbReference type="NCBI Taxonomy" id="129338"/>
    <lineage>
        <taxon>Bacteria</taxon>
        <taxon>Bacillati</taxon>
        <taxon>Bacillota</taxon>
        <taxon>Bacilli</taxon>
        <taxon>Bacillales</taxon>
        <taxon>Anoxybacillaceae</taxon>
        <taxon>Geobacillus</taxon>
    </lineage>
</organism>
<reference evidence="3" key="1">
    <citation type="journal article" date="2020" name="Microbiol. Resour. Announc.">
        <title>Complete Genome Sequence of Geobacillus sp. Strain E55-1, Isolated from Mine Geyser in Japan.</title>
        <authorList>
            <person name="Miyazaki K."/>
            <person name="Hase E."/>
            <person name="Tokito N."/>
        </authorList>
    </citation>
    <scope>NUCLEOTIDE SEQUENCE [LARGE SCALE GENOMIC DNA]</scope>
    <source>
        <strain evidence="3">E55-1</strain>
    </source>
</reference>
<dbReference type="InterPro" id="IPR007138">
    <property type="entry name" value="ABM_dom"/>
</dbReference>
<name>A0A679FYM7_9BACL</name>
<dbReference type="InterPro" id="IPR011008">
    <property type="entry name" value="Dimeric_a/b-barrel"/>
</dbReference>
<dbReference type="Proteomes" id="UP000501421">
    <property type="component" value="Chromosome"/>
</dbReference>
<evidence type="ECO:0000313" key="3">
    <source>
        <dbReference type="Proteomes" id="UP000501421"/>
    </source>
</evidence>
<dbReference type="InterPro" id="IPR050404">
    <property type="entry name" value="Heme-degrading_MO"/>
</dbReference>
<protein>
    <submittedName>
        <fullName evidence="2">Heme-degrading monooxygenase</fullName>
    </submittedName>
</protein>
<dbReference type="AlphaFoldDB" id="A0A679FYM7"/>
<dbReference type="Gene3D" id="3.30.70.100">
    <property type="match status" value="1"/>
</dbReference>
<dbReference type="Pfam" id="PF03992">
    <property type="entry name" value="ABM"/>
    <property type="match status" value="1"/>
</dbReference>
<accession>A0A679FYM7</accession>
<gene>
    <name evidence="2" type="primary">isdG</name>
    <name evidence="2" type="ORF">GsuE55_36690</name>
</gene>
<proteinExistence type="predicted"/>
<dbReference type="EMBL" id="AP022557">
    <property type="protein sequence ID" value="BBW98836.1"/>
    <property type="molecule type" value="Genomic_DNA"/>
</dbReference>
<evidence type="ECO:0000259" key="1">
    <source>
        <dbReference type="PROSITE" id="PS51725"/>
    </source>
</evidence>
<dbReference type="RefSeq" id="WP_231559855.1">
    <property type="nucleotide sequence ID" value="NZ_AP022557.1"/>
</dbReference>
<dbReference type="PANTHER" id="PTHR34474:SF4">
    <property type="entry name" value="HEME OXYGENASE (STAPHYLOBILIN-PRODUCING) 1"/>
    <property type="match status" value="1"/>
</dbReference>
<keyword evidence="3" id="KW-1185">Reference proteome</keyword>